<dbReference type="RefSeq" id="WP_101462791.1">
    <property type="nucleotide sequence ID" value="NZ_PJMW01000001.1"/>
</dbReference>
<keyword evidence="4" id="KW-1185">Reference proteome</keyword>
<organism evidence="3 4">
    <name type="scientific">Nocardia fluminea</name>
    <dbReference type="NCBI Taxonomy" id="134984"/>
    <lineage>
        <taxon>Bacteria</taxon>
        <taxon>Bacillati</taxon>
        <taxon>Actinomycetota</taxon>
        <taxon>Actinomycetes</taxon>
        <taxon>Mycobacteriales</taxon>
        <taxon>Nocardiaceae</taxon>
        <taxon>Nocardia</taxon>
    </lineage>
</organism>
<protein>
    <submittedName>
        <fullName evidence="3">Pyridoxamine 5'-phosphate oxidase</fullName>
    </submittedName>
</protein>
<dbReference type="PANTHER" id="PTHR39336:SF1">
    <property type="entry name" value="PYRIDOXAMINE PHOSPHATE OXIDASE FAMILY PROTEIN (AFU_ORTHOLOGUE AFUA_6G11440)"/>
    <property type="match status" value="1"/>
</dbReference>
<dbReference type="Proteomes" id="UP000233766">
    <property type="component" value="Unassembled WGS sequence"/>
</dbReference>
<dbReference type="PANTHER" id="PTHR39336">
    <property type="entry name" value="PYRIDOXAMINE PHOSPHATE OXIDASE FAMILY PROTEIN (AFU_ORTHOLOGUE AFUA_6G11440)"/>
    <property type="match status" value="1"/>
</dbReference>
<evidence type="ECO:0000313" key="4">
    <source>
        <dbReference type="Proteomes" id="UP000233766"/>
    </source>
</evidence>
<sequence>MGKVFDRIDDKLRAFITEQPMFFIGTAPSVGGHVNVSPKGYRDTFAVIDDHTVAYLDLFGSGSETIAHLRDNGRITVMFCSFTRTTRILRLFGVGRVVRPDSTEFDSLREHFGTGHTGIRAVVMISVDRIADSCGWSVPKLELVEERTILDEAHTRRTDADFARRIAGDNSTSIDGLPALEPDHPVPSTVRRRGQVTGTEVTAIAGSDRLPR</sequence>
<dbReference type="Gene3D" id="2.30.110.10">
    <property type="entry name" value="Electron Transport, Fmn-binding Protein, Chain A"/>
    <property type="match status" value="1"/>
</dbReference>
<dbReference type="SUPFAM" id="SSF50475">
    <property type="entry name" value="FMN-binding split barrel"/>
    <property type="match status" value="1"/>
</dbReference>
<evidence type="ECO:0000259" key="2">
    <source>
        <dbReference type="Pfam" id="PF01243"/>
    </source>
</evidence>
<proteinExistence type="predicted"/>
<dbReference type="InterPro" id="IPR011576">
    <property type="entry name" value="Pyridox_Oxase_N"/>
</dbReference>
<accession>A0A2N3WWR2</accession>
<comment type="caution">
    <text evidence="3">The sequence shown here is derived from an EMBL/GenBank/DDBJ whole genome shotgun (WGS) entry which is preliminary data.</text>
</comment>
<evidence type="ECO:0000256" key="1">
    <source>
        <dbReference type="SAM" id="MobiDB-lite"/>
    </source>
</evidence>
<dbReference type="AlphaFoldDB" id="A0A2N3WWR2"/>
<name>A0A2N3WWR2_9NOCA</name>
<gene>
    <name evidence="3" type="ORF">ATK86_0319</name>
</gene>
<dbReference type="InterPro" id="IPR012349">
    <property type="entry name" value="Split_barrel_FMN-bd"/>
</dbReference>
<feature type="domain" description="Pyridoxamine 5'-phosphate oxidase N-terminal" evidence="2">
    <location>
        <begin position="8"/>
        <end position="112"/>
    </location>
</feature>
<dbReference type="EMBL" id="PJMW01000001">
    <property type="protein sequence ID" value="PKV98306.1"/>
    <property type="molecule type" value="Genomic_DNA"/>
</dbReference>
<dbReference type="OrthoDB" id="115989at2"/>
<reference evidence="3 4" key="1">
    <citation type="submission" date="2017-12" db="EMBL/GenBank/DDBJ databases">
        <title>Sequencing the genomes of 1000 Actinobacteria strains.</title>
        <authorList>
            <person name="Klenk H.-P."/>
        </authorList>
    </citation>
    <scope>NUCLEOTIDE SEQUENCE [LARGE SCALE GENOMIC DNA]</scope>
    <source>
        <strain evidence="3 4">DSM 44489</strain>
    </source>
</reference>
<feature type="region of interest" description="Disordered" evidence="1">
    <location>
        <begin position="173"/>
        <end position="192"/>
    </location>
</feature>
<dbReference type="Pfam" id="PF01243">
    <property type="entry name" value="PNPOx_N"/>
    <property type="match status" value="1"/>
</dbReference>
<evidence type="ECO:0000313" key="3">
    <source>
        <dbReference type="EMBL" id="PKV98306.1"/>
    </source>
</evidence>